<dbReference type="InterPro" id="IPR052155">
    <property type="entry name" value="Biofilm_reg_signaling"/>
</dbReference>
<dbReference type="RefSeq" id="WP_069152776.1">
    <property type="nucleotide sequence ID" value="NZ_CAJLDD010000002.1"/>
</dbReference>
<dbReference type="SMART" id="SM00267">
    <property type="entry name" value="GGDEF"/>
    <property type="match status" value="1"/>
</dbReference>
<dbReference type="Gene3D" id="3.30.70.270">
    <property type="match status" value="1"/>
</dbReference>
<gene>
    <name evidence="4" type="primary">yegE_1</name>
    <name evidence="5" type="ORF">BEI59_23020</name>
    <name evidence="4" type="ORF">BEI61_02917</name>
</gene>
<evidence type="ECO:0000313" key="4">
    <source>
        <dbReference type="EMBL" id="ODM07027.1"/>
    </source>
</evidence>
<dbReference type="Pfam" id="PF00990">
    <property type="entry name" value="GGDEF"/>
    <property type="match status" value="1"/>
</dbReference>
<dbReference type="SUPFAM" id="SSF55781">
    <property type="entry name" value="GAF domain-like"/>
    <property type="match status" value="1"/>
</dbReference>
<sequence length="737" mass="84794">MKRLLKGLSPEGEALLNLIPGGVMQCRNDSSYTIVEVNDGFLSMFGYTREELDERFQNRFFQMIHPSDQQNFLIEAERQLEKGDRLSLSYRVLCRDGNYKWIASSEKLFGDEKEERFFCIFLDLTEVRDAQEKLRLSLEHLEIIMNQSSDIIFEWDLIADSISFSPNWLEKFGYAPHYDGRQQKEEMLHNFYPDDVEPMAAFMEEAKRGISDSVIDVRIRSFQDQYIWCRIRAATQYSAENTPIRAVGTISDIDEEKRMVEELRRRAELDALTGLYNHTETERRAELYLADKPDTICAMFIIDVDNFKLVNDGQGHLFGDAVLAELAAGMKKITRKSDVIGRIGGDEFAMFLKDLPSVSIAEDKARKLLQLFQNLFQGEKQSVEVTCSIGVAVYPWDGSSYQELYHCADLALYQAKCWGKNRYARFDAGSMAAMDRIGYSSLGASIDSDQNTGGKTGDLVNYVFQILYDTNDIDDAIKTILEIVGRRFDVSRAYVFENSFCGNYADNTYEWCNEGIIPQKEFLQQYPYEKVEGYKDLFRDNSVFYCRDIHSLTPAQSRLFESQGICSTLQCALYDDKEFCGFIGFDECTGLRMWNKEEIGILSLVAQMLTTFLSKKREADRNRQILVQLNTILDMQDAYIYAIRQDTYELLYMNQKLLRLDPSARPGMACYQAFYGCSAPCENCPLTGAMEVYNPQYGIWAKVQFSPMKWGDDSAYLINCADITEYKRMQEKKGSGR</sequence>
<dbReference type="InterPro" id="IPR000160">
    <property type="entry name" value="GGDEF_dom"/>
</dbReference>
<dbReference type="OrthoDB" id="9804955at2"/>
<protein>
    <submittedName>
        <fullName evidence="5">PAS domain S-box protein</fullName>
    </submittedName>
    <submittedName>
        <fullName evidence="4">Putative diguanylate cyclase YegE</fullName>
        <ecNumber evidence="4">2.7.7.65</ecNumber>
    </submittedName>
</protein>
<evidence type="ECO:0000259" key="2">
    <source>
        <dbReference type="PROSITE" id="PS50113"/>
    </source>
</evidence>
<feature type="domain" description="PAC" evidence="2">
    <location>
        <begin position="213"/>
        <end position="265"/>
    </location>
</feature>
<evidence type="ECO:0000313" key="6">
    <source>
        <dbReference type="Proteomes" id="UP000094067"/>
    </source>
</evidence>
<dbReference type="CDD" id="cd01949">
    <property type="entry name" value="GGDEF"/>
    <property type="match status" value="1"/>
</dbReference>
<accession>A0A1E3AEL3</accession>
<feature type="domain" description="GGDEF" evidence="3">
    <location>
        <begin position="295"/>
        <end position="428"/>
    </location>
</feature>
<dbReference type="Proteomes" id="UP000094067">
    <property type="component" value="Unassembled WGS sequence"/>
</dbReference>
<dbReference type="SMART" id="SM00086">
    <property type="entry name" value="PAC"/>
    <property type="match status" value="2"/>
</dbReference>
<evidence type="ECO:0000259" key="1">
    <source>
        <dbReference type="PROSITE" id="PS50112"/>
    </source>
</evidence>
<dbReference type="NCBIfam" id="TIGR00229">
    <property type="entry name" value="sensory_box"/>
    <property type="match status" value="2"/>
</dbReference>
<dbReference type="EMBL" id="MEHA01000020">
    <property type="protein sequence ID" value="ODR47541.1"/>
    <property type="molecule type" value="Genomic_DNA"/>
</dbReference>
<dbReference type="SUPFAM" id="SSF55073">
    <property type="entry name" value="Nucleotide cyclase"/>
    <property type="match status" value="1"/>
</dbReference>
<dbReference type="InterPro" id="IPR013655">
    <property type="entry name" value="PAS_fold_3"/>
</dbReference>
<evidence type="ECO:0000313" key="7">
    <source>
        <dbReference type="Proteomes" id="UP000094271"/>
    </source>
</evidence>
<dbReference type="EMBL" id="MCGH01000002">
    <property type="protein sequence ID" value="ODM07027.1"/>
    <property type="molecule type" value="Genomic_DNA"/>
</dbReference>
<dbReference type="PATRIC" id="fig|1432052.4.peg.3252"/>
<dbReference type="PROSITE" id="PS50887">
    <property type="entry name" value="GGDEF"/>
    <property type="match status" value="1"/>
</dbReference>
<comment type="caution">
    <text evidence="4">The sequence shown here is derived from an EMBL/GenBank/DDBJ whole genome shotgun (WGS) entry which is preliminary data.</text>
</comment>
<evidence type="ECO:0000313" key="5">
    <source>
        <dbReference type="EMBL" id="ODR47541.1"/>
    </source>
</evidence>
<dbReference type="Pfam" id="PF08447">
    <property type="entry name" value="PAS_3"/>
    <property type="match status" value="2"/>
</dbReference>
<proteinExistence type="predicted"/>
<dbReference type="AlphaFoldDB" id="A0A1E3AEL3"/>
<evidence type="ECO:0000259" key="3">
    <source>
        <dbReference type="PROSITE" id="PS50887"/>
    </source>
</evidence>
<dbReference type="PROSITE" id="PS50112">
    <property type="entry name" value="PAS"/>
    <property type="match status" value="1"/>
</dbReference>
<feature type="domain" description="PAC" evidence="2">
    <location>
        <begin position="86"/>
        <end position="136"/>
    </location>
</feature>
<dbReference type="CDD" id="cd00130">
    <property type="entry name" value="PAS"/>
    <property type="match status" value="2"/>
</dbReference>
<feature type="domain" description="PAS" evidence="1">
    <location>
        <begin position="29"/>
        <end position="83"/>
    </location>
</feature>
<dbReference type="InterPro" id="IPR001610">
    <property type="entry name" value="PAC"/>
</dbReference>
<dbReference type="Gene3D" id="3.30.450.20">
    <property type="entry name" value="PAS domain"/>
    <property type="match status" value="2"/>
</dbReference>
<name>A0A1E3AEL3_9FIRM</name>
<dbReference type="GO" id="GO:0052621">
    <property type="term" value="F:diguanylate cyclase activity"/>
    <property type="evidence" value="ECO:0007669"/>
    <property type="project" value="UniProtKB-EC"/>
</dbReference>
<keyword evidence="4" id="KW-0808">Transferase</keyword>
<keyword evidence="4" id="KW-0548">Nucleotidyltransferase</keyword>
<dbReference type="PANTHER" id="PTHR44757:SF2">
    <property type="entry name" value="BIOFILM ARCHITECTURE MAINTENANCE PROTEIN MBAA"/>
    <property type="match status" value="1"/>
</dbReference>
<dbReference type="PANTHER" id="PTHR44757">
    <property type="entry name" value="DIGUANYLATE CYCLASE DGCP"/>
    <property type="match status" value="1"/>
</dbReference>
<dbReference type="PROSITE" id="PS50113">
    <property type="entry name" value="PAC"/>
    <property type="match status" value="2"/>
</dbReference>
<dbReference type="Gene3D" id="3.30.450.40">
    <property type="match status" value="1"/>
</dbReference>
<dbReference type="Proteomes" id="UP000094271">
    <property type="component" value="Unassembled WGS sequence"/>
</dbReference>
<dbReference type="InterPro" id="IPR035965">
    <property type="entry name" value="PAS-like_dom_sf"/>
</dbReference>
<dbReference type="InterPro" id="IPR043128">
    <property type="entry name" value="Rev_trsase/Diguanyl_cyclase"/>
</dbReference>
<dbReference type="InterPro" id="IPR029787">
    <property type="entry name" value="Nucleotide_cyclase"/>
</dbReference>
<reference evidence="5 7" key="2">
    <citation type="submission" date="2016-08" db="EMBL/GenBank/DDBJ databases">
        <authorList>
            <person name="Seilhamer J.J."/>
        </authorList>
    </citation>
    <scope>NUCLEOTIDE SEQUENCE [LARGE SCALE GENOMIC DNA]</scope>
    <source>
        <strain evidence="5 7">NML150140-1</strain>
    </source>
</reference>
<dbReference type="InterPro" id="IPR000014">
    <property type="entry name" value="PAS"/>
</dbReference>
<organism evidence="4 6">
    <name type="scientific">Eisenbergiella tayi</name>
    <dbReference type="NCBI Taxonomy" id="1432052"/>
    <lineage>
        <taxon>Bacteria</taxon>
        <taxon>Bacillati</taxon>
        <taxon>Bacillota</taxon>
        <taxon>Clostridia</taxon>
        <taxon>Lachnospirales</taxon>
        <taxon>Lachnospiraceae</taxon>
        <taxon>Eisenbergiella</taxon>
    </lineage>
</organism>
<dbReference type="NCBIfam" id="TIGR00254">
    <property type="entry name" value="GGDEF"/>
    <property type="match status" value="1"/>
</dbReference>
<dbReference type="InterPro" id="IPR000700">
    <property type="entry name" value="PAS-assoc_C"/>
</dbReference>
<dbReference type="SUPFAM" id="SSF55785">
    <property type="entry name" value="PYP-like sensor domain (PAS domain)"/>
    <property type="match status" value="2"/>
</dbReference>
<dbReference type="InterPro" id="IPR029016">
    <property type="entry name" value="GAF-like_dom_sf"/>
</dbReference>
<dbReference type="SMART" id="SM00091">
    <property type="entry name" value="PAS"/>
    <property type="match status" value="2"/>
</dbReference>
<dbReference type="EC" id="2.7.7.65" evidence="4"/>
<reference evidence="4 6" key="1">
    <citation type="submission" date="2016-07" db="EMBL/GenBank/DDBJ databases">
        <title>Characterization of isolates of Eisenbergiella tayi derived from blood cultures, using whole genome sequencing.</title>
        <authorList>
            <person name="Burdz T."/>
            <person name="Wiebe D."/>
            <person name="Huynh C."/>
            <person name="Bernard K."/>
        </authorList>
    </citation>
    <scope>NUCLEOTIDE SEQUENCE [LARGE SCALE GENOMIC DNA]</scope>
    <source>
        <strain evidence="4 6">NML 110608</strain>
    </source>
</reference>